<protein>
    <submittedName>
        <fullName evidence="1">Uncharacterized protein</fullName>
    </submittedName>
</protein>
<dbReference type="EMBL" id="LN899819">
    <property type="protein sequence ID" value="CUV15684.1"/>
    <property type="molecule type" value="Genomic_DNA"/>
</dbReference>
<dbReference type="AlphaFoldDB" id="A0A0S4U088"/>
<accession>A0A0S4U088</accession>
<organism evidence="1">
    <name type="scientific">Ralstonia solanacearum</name>
    <name type="common">Pseudomonas solanacearum</name>
    <dbReference type="NCBI Taxonomy" id="305"/>
    <lineage>
        <taxon>Bacteria</taxon>
        <taxon>Pseudomonadati</taxon>
        <taxon>Pseudomonadota</taxon>
        <taxon>Betaproteobacteria</taxon>
        <taxon>Burkholderiales</taxon>
        <taxon>Burkholderiaceae</taxon>
        <taxon>Ralstonia</taxon>
        <taxon>Ralstonia solanacearum species complex</taxon>
    </lineage>
</organism>
<gene>
    <name evidence="1" type="ORF">RUN39_v1_1970008</name>
</gene>
<sequence>MPRKEPKAIRAALPLLLFPGGQWKGLVPAKHSIAIALYALRGDWVFLSMKGNDRPAQRAASDSPNYAVRRFADARHRLLASPPMDLNALSCLYPRHSAVHSRVLGAMWPDYCETEILNPIQAY</sequence>
<proteinExistence type="predicted"/>
<name>A0A0S4U088_RALSL</name>
<evidence type="ECO:0000313" key="1">
    <source>
        <dbReference type="EMBL" id="CUV15684.1"/>
    </source>
</evidence>
<reference evidence="1" key="1">
    <citation type="submission" date="2015-10" db="EMBL/GenBank/DDBJ databases">
        <authorList>
            <person name="Gilbert D.G."/>
        </authorList>
    </citation>
    <scope>NUCLEOTIDE SEQUENCE</scope>
    <source>
        <strain evidence="1">Phyl III-seqv23</strain>
    </source>
</reference>